<evidence type="ECO:0000259" key="8">
    <source>
        <dbReference type="PROSITE" id="PS50850"/>
    </source>
</evidence>
<keyword evidence="4 7" id="KW-0812">Transmembrane</keyword>
<comment type="caution">
    <text evidence="9">The sequence shown here is derived from an EMBL/GenBank/DDBJ whole genome shotgun (WGS) entry which is preliminary data.</text>
</comment>
<dbReference type="PROSITE" id="PS50850">
    <property type="entry name" value="MFS"/>
    <property type="match status" value="1"/>
</dbReference>
<feature type="transmembrane region" description="Helical" evidence="7">
    <location>
        <begin position="246"/>
        <end position="265"/>
    </location>
</feature>
<dbReference type="EMBL" id="ADCP02000002">
    <property type="protein sequence ID" value="EFV45928.1"/>
    <property type="molecule type" value="Genomic_DNA"/>
</dbReference>
<feature type="transmembrane region" description="Helical" evidence="7">
    <location>
        <begin position="379"/>
        <end position="401"/>
    </location>
</feature>
<keyword evidence="5 7" id="KW-1133">Transmembrane helix</keyword>
<feature type="transmembrane region" description="Helical" evidence="7">
    <location>
        <begin position="100"/>
        <end position="122"/>
    </location>
</feature>
<dbReference type="GeneID" id="78086940"/>
<protein>
    <recommendedName>
        <fullName evidence="8">Major facilitator superfamily (MFS) profile domain-containing protein</fullName>
    </recommendedName>
</protein>
<reference evidence="9 10" key="2">
    <citation type="submission" date="2013-04" db="EMBL/GenBank/DDBJ databases">
        <title>The Genome Sequence of Bilophila wadsworthia 3_1_6.</title>
        <authorList>
            <consortium name="The Broad Institute Genomics Platform"/>
            <person name="Earl A."/>
            <person name="Ward D."/>
            <person name="Feldgarden M."/>
            <person name="Gevers D."/>
            <person name="Sibley C."/>
            <person name="Strauss J."/>
            <person name="Allen-Vercoe E."/>
            <person name="Walker B."/>
            <person name="Young S."/>
            <person name="Zeng Q."/>
            <person name="Gargeya S."/>
            <person name="Fitzgerald M."/>
            <person name="Haas B."/>
            <person name="Abouelleil A."/>
            <person name="Allen A.W."/>
            <person name="Alvarado L."/>
            <person name="Arachchi H.M."/>
            <person name="Berlin A.M."/>
            <person name="Chapman S.B."/>
            <person name="Gainer-Dewar J."/>
            <person name="Goldberg J."/>
            <person name="Griggs A."/>
            <person name="Gujja S."/>
            <person name="Hansen M."/>
            <person name="Howarth C."/>
            <person name="Imamovic A."/>
            <person name="Ireland A."/>
            <person name="Larimer J."/>
            <person name="McCowan C."/>
            <person name="Murphy C."/>
            <person name="Pearson M."/>
            <person name="Poon T.W."/>
            <person name="Priest M."/>
            <person name="Roberts A."/>
            <person name="Saif S."/>
            <person name="Shea T."/>
            <person name="Sisk P."/>
            <person name="Sykes S."/>
            <person name="Wortman J."/>
            <person name="Nusbaum C."/>
            <person name="Birren B."/>
        </authorList>
    </citation>
    <scope>NUCLEOTIDE SEQUENCE [LARGE SCALE GENOMIC DNA]</scope>
    <source>
        <strain evidence="9 10">3_1_6</strain>
    </source>
</reference>
<dbReference type="Proteomes" id="UP000006034">
    <property type="component" value="Unassembled WGS sequence"/>
</dbReference>
<dbReference type="GO" id="GO:0022857">
    <property type="term" value="F:transmembrane transporter activity"/>
    <property type="evidence" value="ECO:0007669"/>
    <property type="project" value="InterPro"/>
</dbReference>
<dbReference type="InterPro" id="IPR020846">
    <property type="entry name" value="MFS_dom"/>
</dbReference>
<reference evidence="9 10" key="1">
    <citation type="submission" date="2010-10" db="EMBL/GenBank/DDBJ databases">
        <authorList>
            <consortium name="The Broad Institute Genome Sequencing Platform"/>
            <person name="Ward D."/>
            <person name="Earl A."/>
            <person name="Feldgarden M."/>
            <person name="Young S.K."/>
            <person name="Gargeya S."/>
            <person name="Zeng Q."/>
            <person name="Alvarado L."/>
            <person name="Berlin A."/>
            <person name="Bochicchio J."/>
            <person name="Chapman S.B."/>
            <person name="Chen Z."/>
            <person name="Freedman E."/>
            <person name="Gellesch M."/>
            <person name="Goldberg J."/>
            <person name="Griggs A."/>
            <person name="Gujja S."/>
            <person name="Heilman E."/>
            <person name="Heiman D."/>
            <person name="Howarth C."/>
            <person name="Mehta T."/>
            <person name="Neiman D."/>
            <person name="Pearson M."/>
            <person name="Roberts A."/>
            <person name="Saif S."/>
            <person name="Shea T."/>
            <person name="Shenoy N."/>
            <person name="Sisk P."/>
            <person name="Stolte C."/>
            <person name="Sykes S."/>
            <person name="White J."/>
            <person name="Yandava C."/>
            <person name="Allen-Vercoe E."/>
            <person name="Sibley C."/>
            <person name="Ambrose C.E."/>
            <person name="Strauss J."/>
            <person name="Daigneault M."/>
            <person name="Haas B."/>
            <person name="Nusbaum C."/>
            <person name="Birren B."/>
        </authorList>
    </citation>
    <scope>NUCLEOTIDE SEQUENCE [LARGE SCALE GENOMIC DNA]</scope>
    <source>
        <strain evidence="9 10">3_1_6</strain>
    </source>
</reference>
<evidence type="ECO:0000256" key="1">
    <source>
        <dbReference type="ARBA" id="ARBA00004651"/>
    </source>
</evidence>
<dbReference type="SUPFAM" id="SSF103473">
    <property type="entry name" value="MFS general substrate transporter"/>
    <property type="match status" value="1"/>
</dbReference>
<dbReference type="PANTHER" id="PTHR23517">
    <property type="entry name" value="RESISTANCE PROTEIN MDTM, PUTATIVE-RELATED-RELATED"/>
    <property type="match status" value="1"/>
</dbReference>
<feature type="transmembrane region" description="Helical" evidence="7">
    <location>
        <begin position="75"/>
        <end position="94"/>
    </location>
</feature>
<accession>E5Y265</accession>
<feature type="transmembrane region" description="Helical" evidence="7">
    <location>
        <begin position="312"/>
        <end position="332"/>
    </location>
</feature>
<organism evidence="9 10">
    <name type="scientific">Bilophila wadsworthia (strain 3_1_6)</name>
    <dbReference type="NCBI Taxonomy" id="563192"/>
    <lineage>
        <taxon>Bacteria</taxon>
        <taxon>Pseudomonadati</taxon>
        <taxon>Thermodesulfobacteriota</taxon>
        <taxon>Desulfovibrionia</taxon>
        <taxon>Desulfovibrionales</taxon>
        <taxon>Desulfovibrionaceae</taxon>
        <taxon>Bilophila</taxon>
    </lineage>
</organism>
<dbReference type="GO" id="GO:0005886">
    <property type="term" value="C:plasma membrane"/>
    <property type="evidence" value="ECO:0007669"/>
    <property type="project" value="UniProtKB-SubCell"/>
</dbReference>
<feature type="transmembrane region" description="Helical" evidence="7">
    <location>
        <begin position="218"/>
        <end position="240"/>
    </location>
</feature>
<evidence type="ECO:0000256" key="7">
    <source>
        <dbReference type="SAM" id="Phobius"/>
    </source>
</evidence>
<feature type="domain" description="Major facilitator superfamily (MFS) profile" evidence="8">
    <location>
        <begin position="1"/>
        <end position="405"/>
    </location>
</feature>
<dbReference type="PANTHER" id="PTHR23517:SF3">
    <property type="entry name" value="INTEGRAL MEMBRANE TRANSPORT PROTEIN"/>
    <property type="match status" value="1"/>
</dbReference>
<feature type="transmembrane region" description="Helical" evidence="7">
    <location>
        <begin position="46"/>
        <end position="63"/>
    </location>
</feature>
<comment type="subcellular location">
    <subcellularLocation>
        <location evidence="1">Cell membrane</location>
        <topology evidence="1">Multi-pass membrane protein</topology>
    </subcellularLocation>
</comment>
<evidence type="ECO:0000256" key="6">
    <source>
        <dbReference type="ARBA" id="ARBA00023136"/>
    </source>
</evidence>
<dbReference type="InterPro" id="IPR036259">
    <property type="entry name" value="MFS_trans_sf"/>
</dbReference>
<feature type="transmembrane region" description="Helical" evidence="7">
    <location>
        <begin position="286"/>
        <end position="306"/>
    </location>
</feature>
<keyword evidence="10" id="KW-1185">Reference proteome</keyword>
<dbReference type="HOGENOM" id="CLU_043790_0_0_7"/>
<feature type="transmembrane region" description="Helical" evidence="7">
    <location>
        <begin position="134"/>
        <end position="157"/>
    </location>
</feature>
<sequence>MTNFTKYMRLLALGITFSASMALPYVHIKFYDVIREATQATNNELGLLMTIFTGVGMLLYIPGGVLADRGSPKKLLIISLAMMAALNTIFAVHTSYVMALLIWALLAVSANMIQWPTLIKAVRDTGSKEEQGRMFGTFYGATGIFSSLIGFAGAALYSSVDDRIQGFHYMLYGQAVIAVLALIAVAMFVDDKTEYNQSVSVPEENPFKSALTVMKLPAVWMMVILIFCGYGMYIGIAYMTPYTTNVLGVSITFGAILGTIRAFGLRILTGPFSGYISDKIGSTAKILMVCFLLLIGMLFVLLRLPAGTSSTMIILLTMMFSFFGLVVYTIMFSCMEEVRIPPQYTGISVSVISLLGYLPDGIFSPLFGHWLDVYGNEGYRIIFYFLAMISLIGSIVSLLIYRRGKAMRNA</sequence>
<dbReference type="Gene3D" id="1.20.1250.20">
    <property type="entry name" value="MFS general substrate transporter like domains"/>
    <property type="match status" value="1"/>
</dbReference>
<dbReference type="RefSeq" id="WP_005024393.1">
    <property type="nucleotide sequence ID" value="NZ_KE150239.1"/>
</dbReference>
<dbReference type="STRING" id="563192.HMPREF0179_00275"/>
<evidence type="ECO:0000313" key="10">
    <source>
        <dbReference type="Proteomes" id="UP000006034"/>
    </source>
</evidence>
<gene>
    <name evidence="9" type="ORF">HMPREF0179_00275</name>
</gene>
<proteinExistence type="predicted"/>
<keyword evidence="6 7" id="KW-0472">Membrane</keyword>
<dbReference type="InterPro" id="IPR050171">
    <property type="entry name" value="MFS_Transporters"/>
</dbReference>
<name>E5Y265_BILW3</name>
<dbReference type="InterPro" id="IPR011701">
    <property type="entry name" value="MFS"/>
</dbReference>
<dbReference type="eggNOG" id="COG2271">
    <property type="taxonomic scope" value="Bacteria"/>
</dbReference>
<dbReference type="Pfam" id="PF07690">
    <property type="entry name" value="MFS_1"/>
    <property type="match status" value="1"/>
</dbReference>
<feature type="transmembrane region" description="Helical" evidence="7">
    <location>
        <begin position="344"/>
        <end position="367"/>
    </location>
</feature>
<dbReference type="AlphaFoldDB" id="E5Y265"/>
<feature type="transmembrane region" description="Helical" evidence="7">
    <location>
        <begin position="169"/>
        <end position="189"/>
    </location>
</feature>
<dbReference type="OrthoDB" id="9773404at2"/>
<keyword evidence="3" id="KW-1003">Cell membrane</keyword>
<dbReference type="CDD" id="cd06174">
    <property type="entry name" value="MFS"/>
    <property type="match status" value="1"/>
</dbReference>
<evidence type="ECO:0000256" key="3">
    <source>
        <dbReference type="ARBA" id="ARBA00022475"/>
    </source>
</evidence>
<evidence type="ECO:0000256" key="4">
    <source>
        <dbReference type="ARBA" id="ARBA00022692"/>
    </source>
</evidence>
<evidence type="ECO:0000256" key="2">
    <source>
        <dbReference type="ARBA" id="ARBA00022448"/>
    </source>
</evidence>
<keyword evidence="2" id="KW-0813">Transport</keyword>
<evidence type="ECO:0000313" key="9">
    <source>
        <dbReference type="EMBL" id="EFV45928.1"/>
    </source>
</evidence>
<evidence type="ECO:0000256" key="5">
    <source>
        <dbReference type="ARBA" id="ARBA00022989"/>
    </source>
</evidence>